<feature type="transmembrane region" description="Helical" evidence="1">
    <location>
        <begin position="166"/>
        <end position="185"/>
    </location>
</feature>
<dbReference type="InterPro" id="IPR011701">
    <property type="entry name" value="MFS"/>
</dbReference>
<dbReference type="InterPro" id="IPR036259">
    <property type="entry name" value="MFS_trans_sf"/>
</dbReference>
<feature type="transmembrane region" description="Helical" evidence="1">
    <location>
        <begin position="47"/>
        <end position="67"/>
    </location>
</feature>
<dbReference type="SUPFAM" id="SSF103473">
    <property type="entry name" value="MFS general substrate transporter"/>
    <property type="match status" value="1"/>
</dbReference>
<organism evidence="2 3">
    <name type="scientific">Austwickia chelonae NBRC 105200</name>
    <dbReference type="NCBI Taxonomy" id="1184607"/>
    <lineage>
        <taxon>Bacteria</taxon>
        <taxon>Bacillati</taxon>
        <taxon>Actinomycetota</taxon>
        <taxon>Actinomycetes</taxon>
        <taxon>Micrococcales</taxon>
        <taxon>Dermatophilaceae</taxon>
        <taxon>Austwickia</taxon>
    </lineage>
</organism>
<gene>
    <name evidence="2" type="ORF">AUCHE_01_00180</name>
</gene>
<sequence length="395" mass="41401">MPLTPYFRVLRESRLGITMLLGLMVRTPVAACGVILTLHVVAMGRSYAEAGVAMMILTVGLALSGPWRGRRLDRVGLRRTVWPSLVVLTFCWSAAPYLGYVPLLALCLLAGVFTIPSFSIIRQAVIAAVPRRDRRTALAMDSVAVEISFMVGPLVGVWAATIWDTGWVLGGVGLAGVGAGALLWWMDPPLRGALSDSDVQGGGFKAWFTPTVAVICMVGVATTITLSGTDIAVVAAMRGWDRTAQVGWVLALWCLGSLVGGLAYGLLSRPVPSLWLLLALGAVTFPVAWARDVVTLTVLVAVAGLLCAPTTTAMVDELSQVVPERFRGEAMGWHASFLQVGSALGAPLAGAAIDGGGFGAGFMAVAMTSMAIAVLGLALAWVRRRTCAVTSVRPG</sequence>
<feature type="transmembrane region" description="Helical" evidence="1">
    <location>
        <begin position="246"/>
        <end position="267"/>
    </location>
</feature>
<protein>
    <submittedName>
        <fullName evidence="2">Putative major facilitator superfamily transporter</fullName>
    </submittedName>
</protein>
<feature type="transmembrane region" description="Helical" evidence="1">
    <location>
        <begin position="274"/>
        <end position="290"/>
    </location>
</feature>
<feature type="transmembrane region" description="Helical" evidence="1">
    <location>
        <begin position="296"/>
        <end position="315"/>
    </location>
</feature>
<accession>K6VM45</accession>
<dbReference type="AlphaFoldDB" id="K6VM45"/>
<dbReference type="OrthoDB" id="4229605at2"/>
<keyword evidence="1" id="KW-1133">Transmembrane helix</keyword>
<keyword evidence="3" id="KW-1185">Reference proteome</keyword>
<comment type="caution">
    <text evidence="2">The sequence shown here is derived from an EMBL/GenBank/DDBJ whole genome shotgun (WGS) entry which is preliminary data.</text>
</comment>
<evidence type="ECO:0000313" key="2">
    <source>
        <dbReference type="EMBL" id="GAB76455.1"/>
    </source>
</evidence>
<evidence type="ECO:0000256" key="1">
    <source>
        <dbReference type="SAM" id="Phobius"/>
    </source>
</evidence>
<feature type="transmembrane region" description="Helical" evidence="1">
    <location>
        <begin position="359"/>
        <end position="382"/>
    </location>
</feature>
<feature type="transmembrane region" description="Helical" evidence="1">
    <location>
        <begin position="103"/>
        <end position="125"/>
    </location>
</feature>
<evidence type="ECO:0000313" key="3">
    <source>
        <dbReference type="Proteomes" id="UP000008495"/>
    </source>
</evidence>
<feature type="transmembrane region" description="Helical" evidence="1">
    <location>
        <begin position="20"/>
        <end position="41"/>
    </location>
</feature>
<reference evidence="2 3" key="1">
    <citation type="submission" date="2012-08" db="EMBL/GenBank/DDBJ databases">
        <title>Whole genome shotgun sequence of Austwickia chelonae NBRC 105200.</title>
        <authorList>
            <person name="Yoshida I."/>
            <person name="Hosoyama A."/>
            <person name="Tsuchikane K."/>
            <person name="Katsumata H."/>
            <person name="Ando Y."/>
            <person name="Ohji S."/>
            <person name="Hamada M."/>
            <person name="Tamura T."/>
            <person name="Yamazoe A."/>
            <person name="Yamazaki S."/>
            <person name="Fujita N."/>
        </authorList>
    </citation>
    <scope>NUCLEOTIDE SEQUENCE [LARGE SCALE GENOMIC DNA]</scope>
    <source>
        <strain evidence="2 3">NBRC 105200</strain>
    </source>
</reference>
<dbReference type="Proteomes" id="UP000008495">
    <property type="component" value="Unassembled WGS sequence"/>
</dbReference>
<dbReference type="RefSeq" id="WP_006501205.1">
    <property type="nucleotide sequence ID" value="NZ_BAGZ01000001.1"/>
</dbReference>
<name>K6VM45_9MICO</name>
<dbReference type="Pfam" id="PF07690">
    <property type="entry name" value="MFS_1"/>
    <property type="match status" value="1"/>
</dbReference>
<dbReference type="eggNOG" id="COG2814">
    <property type="taxonomic scope" value="Bacteria"/>
</dbReference>
<dbReference type="PANTHER" id="PTHR23542:SF1">
    <property type="entry name" value="MAJOR FACILITATOR SUPERFAMILY (MFS) PROFILE DOMAIN-CONTAINING PROTEIN"/>
    <property type="match status" value="1"/>
</dbReference>
<keyword evidence="1" id="KW-0472">Membrane</keyword>
<dbReference type="STRING" id="100225.SAMN05421595_1583"/>
<keyword evidence="1" id="KW-0812">Transmembrane</keyword>
<dbReference type="GO" id="GO:0022857">
    <property type="term" value="F:transmembrane transporter activity"/>
    <property type="evidence" value="ECO:0007669"/>
    <property type="project" value="InterPro"/>
</dbReference>
<dbReference type="EMBL" id="BAGZ01000001">
    <property type="protein sequence ID" value="GAB76455.1"/>
    <property type="molecule type" value="Genomic_DNA"/>
</dbReference>
<dbReference type="Gene3D" id="1.20.1250.20">
    <property type="entry name" value="MFS general substrate transporter like domains"/>
    <property type="match status" value="2"/>
</dbReference>
<feature type="transmembrane region" description="Helical" evidence="1">
    <location>
        <begin position="206"/>
        <end position="226"/>
    </location>
</feature>
<proteinExistence type="predicted"/>
<dbReference type="PANTHER" id="PTHR23542">
    <property type="match status" value="1"/>
</dbReference>
<feature type="transmembrane region" description="Helical" evidence="1">
    <location>
        <begin position="79"/>
        <end position="97"/>
    </location>
</feature>